<organism evidence="1 2">
    <name type="scientific">Salinimonas sediminis</name>
    <dbReference type="NCBI Taxonomy" id="2303538"/>
    <lineage>
        <taxon>Bacteria</taxon>
        <taxon>Pseudomonadati</taxon>
        <taxon>Pseudomonadota</taxon>
        <taxon>Gammaproteobacteria</taxon>
        <taxon>Alteromonadales</taxon>
        <taxon>Alteromonadaceae</taxon>
        <taxon>Alteromonas/Salinimonas group</taxon>
        <taxon>Salinimonas</taxon>
    </lineage>
</organism>
<accession>A0A346NJM8</accession>
<dbReference type="PANTHER" id="PTHR21485:SF6">
    <property type="entry name" value="N-ACYLNEURAMINATE CYTIDYLYLTRANSFERASE-RELATED"/>
    <property type="match status" value="1"/>
</dbReference>
<gene>
    <name evidence="1" type="primary">pseF</name>
    <name evidence="1" type="ORF">D0Y50_04695</name>
</gene>
<dbReference type="InterPro" id="IPR050793">
    <property type="entry name" value="CMP-NeuNAc_synthase"/>
</dbReference>
<dbReference type="EC" id="2.7.7.81" evidence="1"/>
<proteinExistence type="predicted"/>
<keyword evidence="2" id="KW-1185">Reference proteome</keyword>
<evidence type="ECO:0000313" key="2">
    <source>
        <dbReference type="Proteomes" id="UP000262073"/>
    </source>
</evidence>
<dbReference type="Pfam" id="PF02348">
    <property type="entry name" value="CTP_transf_3"/>
    <property type="match status" value="1"/>
</dbReference>
<dbReference type="NCBIfam" id="TIGR03584">
    <property type="entry name" value="PseF"/>
    <property type="match status" value="1"/>
</dbReference>
<reference evidence="1 2" key="1">
    <citation type="submission" date="2018-08" db="EMBL/GenBank/DDBJ databases">
        <title>Salinimonas sediminis sp. nov., a piezophilic bacterium isolated from a deep-sea sediment sample from the New Britain Trench.</title>
        <authorList>
            <person name="Cao J."/>
        </authorList>
    </citation>
    <scope>NUCLEOTIDE SEQUENCE [LARGE SCALE GENOMIC DNA]</scope>
    <source>
        <strain evidence="1 2">N102</strain>
    </source>
</reference>
<dbReference type="AlphaFoldDB" id="A0A346NJM8"/>
<keyword evidence="1" id="KW-0548">Nucleotidyltransferase</keyword>
<dbReference type="EMBL" id="CP031769">
    <property type="protein sequence ID" value="AXR05735.1"/>
    <property type="molecule type" value="Genomic_DNA"/>
</dbReference>
<dbReference type="OrthoDB" id="9805604at2"/>
<dbReference type="InterPro" id="IPR020039">
    <property type="entry name" value="PseF"/>
</dbReference>
<keyword evidence="1" id="KW-0808">Transferase</keyword>
<sequence length="238" mass="26080">MNIAIIPARGGSKRIPGKNIKSFCGKPMLAYSIESALASGVIDEVVVSTDDEAIARVAREYGAQVPFMRPVELADDHTGTSPVVRHAIATLIERGWELDHCACIYATAPLLSASLIAEAYGLLEAASMQAPKRDYVFTAARYSFPIQRAILQTASGGVEPFDSVGITKRSQDLPPAYHDAGQLYWGHHTTWLDSRRHIFGAHSKMLVLPDHLVQDIDTPQDWVRAELLYKLLQQEAAG</sequence>
<dbReference type="GO" id="GO:0008781">
    <property type="term" value="F:N-acylneuraminate cytidylyltransferase activity"/>
    <property type="evidence" value="ECO:0007669"/>
    <property type="project" value="TreeGrafter"/>
</dbReference>
<dbReference type="Proteomes" id="UP000262073">
    <property type="component" value="Chromosome"/>
</dbReference>
<dbReference type="InterPro" id="IPR003329">
    <property type="entry name" value="Cytidylyl_trans"/>
</dbReference>
<dbReference type="RefSeq" id="WP_117315756.1">
    <property type="nucleotide sequence ID" value="NZ_CP031769.1"/>
</dbReference>
<dbReference type="SUPFAM" id="SSF53448">
    <property type="entry name" value="Nucleotide-diphospho-sugar transferases"/>
    <property type="match status" value="1"/>
</dbReference>
<protein>
    <submittedName>
        <fullName evidence="1">Pseudaminic acid cytidylyltransferase</fullName>
        <ecNumber evidence="1">2.7.7.81</ecNumber>
    </submittedName>
</protein>
<dbReference type="CDD" id="cd02513">
    <property type="entry name" value="CMP-NeuAc_Synthase"/>
    <property type="match status" value="1"/>
</dbReference>
<dbReference type="PANTHER" id="PTHR21485">
    <property type="entry name" value="HAD SUPERFAMILY MEMBERS CMAS AND KDSC"/>
    <property type="match status" value="1"/>
</dbReference>
<dbReference type="KEGG" id="salm:D0Y50_04695"/>
<evidence type="ECO:0000313" key="1">
    <source>
        <dbReference type="EMBL" id="AXR05735.1"/>
    </source>
</evidence>
<dbReference type="Gene3D" id="3.90.550.10">
    <property type="entry name" value="Spore Coat Polysaccharide Biosynthesis Protein SpsA, Chain A"/>
    <property type="match status" value="1"/>
</dbReference>
<dbReference type="InterPro" id="IPR029044">
    <property type="entry name" value="Nucleotide-diphossugar_trans"/>
</dbReference>
<name>A0A346NJM8_9ALTE</name>